<comment type="similarity">
    <text evidence="1">Belongs to the dynein heavy chain family.</text>
</comment>
<organism evidence="3 4">
    <name type="scientific">Adineta steineri</name>
    <dbReference type="NCBI Taxonomy" id="433720"/>
    <lineage>
        <taxon>Eukaryota</taxon>
        <taxon>Metazoa</taxon>
        <taxon>Spiralia</taxon>
        <taxon>Gnathifera</taxon>
        <taxon>Rotifera</taxon>
        <taxon>Eurotatoria</taxon>
        <taxon>Bdelloidea</taxon>
        <taxon>Adinetida</taxon>
        <taxon>Adinetidae</taxon>
        <taxon>Adineta</taxon>
    </lineage>
</organism>
<dbReference type="Proteomes" id="UP000663868">
    <property type="component" value="Unassembled WGS sequence"/>
</dbReference>
<name>A0A820RX87_9BILA</name>
<dbReference type="AlphaFoldDB" id="A0A820RX87"/>
<feature type="non-terminal residue" evidence="3">
    <location>
        <position position="1"/>
    </location>
</feature>
<dbReference type="GO" id="GO:0045505">
    <property type="term" value="F:dynein intermediate chain binding"/>
    <property type="evidence" value="ECO:0007669"/>
    <property type="project" value="InterPro"/>
</dbReference>
<evidence type="ECO:0000313" key="4">
    <source>
        <dbReference type="Proteomes" id="UP000663868"/>
    </source>
</evidence>
<dbReference type="Pfam" id="PF12780">
    <property type="entry name" value="AAA_8"/>
    <property type="match status" value="1"/>
</dbReference>
<accession>A0A820RX87</accession>
<dbReference type="GO" id="GO:0007018">
    <property type="term" value="P:microtubule-based movement"/>
    <property type="evidence" value="ECO:0007669"/>
    <property type="project" value="InterPro"/>
</dbReference>
<feature type="domain" description="Dynein heavy chain AAA module D4" evidence="2">
    <location>
        <begin position="1"/>
        <end position="82"/>
    </location>
</feature>
<protein>
    <recommendedName>
        <fullName evidence="2">Dynein heavy chain AAA module D4 domain-containing protein</fullName>
    </recommendedName>
</protein>
<gene>
    <name evidence="3" type="ORF">KXQ929_LOCUS53496</name>
</gene>
<dbReference type="InterPro" id="IPR024317">
    <property type="entry name" value="Dynein_heavy_chain_D4_dom"/>
</dbReference>
<dbReference type="Gene3D" id="1.20.920.20">
    <property type="match status" value="1"/>
</dbReference>
<dbReference type="GO" id="GO:0030286">
    <property type="term" value="C:dynein complex"/>
    <property type="evidence" value="ECO:0007669"/>
    <property type="project" value="InterPro"/>
</dbReference>
<dbReference type="PANTHER" id="PTHR22878">
    <property type="entry name" value="DYNEIN HEAVY CHAIN 6, AXONEMAL-LIKE-RELATED"/>
    <property type="match status" value="1"/>
</dbReference>
<reference evidence="3" key="1">
    <citation type="submission" date="2021-02" db="EMBL/GenBank/DDBJ databases">
        <authorList>
            <person name="Nowell W R."/>
        </authorList>
    </citation>
    <scope>NUCLEOTIDE SEQUENCE</scope>
</reference>
<evidence type="ECO:0000256" key="1">
    <source>
        <dbReference type="ARBA" id="ARBA00008887"/>
    </source>
</evidence>
<dbReference type="GO" id="GO:0051959">
    <property type="term" value="F:dynein light intermediate chain binding"/>
    <property type="evidence" value="ECO:0007669"/>
    <property type="project" value="InterPro"/>
</dbReference>
<proteinExistence type="inferred from homology"/>
<dbReference type="InterPro" id="IPR026983">
    <property type="entry name" value="DHC"/>
</dbReference>
<evidence type="ECO:0000313" key="3">
    <source>
        <dbReference type="EMBL" id="CAF4442866.1"/>
    </source>
</evidence>
<dbReference type="EMBL" id="CAJOBB010030311">
    <property type="protein sequence ID" value="CAF4442866.1"/>
    <property type="molecule type" value="Genomic_DNA"/>
</dbReference>
<feature type="non-terminal residue" evidence="3">
    <location>
        <position position="113"/>
    </location>
</feature>
<sequence>EWSETSMVQVADVFLEIVDLKILSSNREHIDDKELHHRLALCCVSIHEIVVEAAKRFYAAHKRHYYLTPSSYMDLMKAFDKMMTQTKQEFLTNYNRLSTGLLKLSDANASVSV</sequence>
<comment type="caution">
    <text evidence="3">The sequence shown here is derived from an EMBL/GenBank/DDBJ whole genome shotgun (WGS) entry which is preliminary data.</text>
</comment>
<evidence type="ECO:0000259" key="2">
    <source>
        <dbReference type="Pfam" id="PF12780"/>
    </source>
</evidence>